<dbReference type="Gene3D" id="3.30.420.10">
    <property type="entry name" value="Ribonuclease H-like superfamily/Ribonuclease H"/>
    <property type="match status" value="1"/>
</dbReference>
<evidence type="ECO:0000259" key="4">
    <source>
        <dbReference type="SMART" id="SM00479"/>
    </source>
</evidence>
<proteinExistence type="predicted"/>
<dbReference type="SUPFAM" id="SSF53098">
    <property type="entry name" value="Ribonuclease H-like"/>
    <property type="match status" value="1"/>
</dbReference>
<dbReference type="eggNOG" id="COG0847">
    <property type="taxonomic scope" value="Bacteria"/>
</dbReference>
<dbReference type="PANTHER" id="PTHR30231">
    <property type="entry name" value="DNA POLYMERASE III SUBUNIT EPSILON"/>
    <property type="match status" value="1"/>
</dbReference>
<evidence type="ECO:0000256" key="1">
    <source>
        <dbReference type="ARBA" id="ARBA00022722"/>
    </source>
</evidence>
<accession>B3EKV8</accession>
<dbReference type="InterPro" id="IPR012337">
    <property type="entry name" value="RNaseH-like_sf"/>
</dbReference>
<organism evidence="5">
    <name type="scientific">Chlorobium phaeobacteroides (strain BS1)</name>
    <dbReference type="NCBI Taxonomy" id="331678"/>
    <lineage>
        <taxon>Bacteria</taxon>
        <taxon>Pseudomonadati</taxon>
        <taxon>Chlorobiota</taxon>
        <taxon>Chlorobiia</taxon>
        <taxon>Chlorobiales</taxon>
        <taxon>Chlorobiaceae</taxon>
        <taxon>Chlorobium/Pelodictyon group</taxon>
        <taxon>Chlorobium</taxon>
    </lineage>
</organism>
<feature type="domain" description="Exonuclease" evidence="4">
    <location>
        <begin position="4"/>
        <end position="185"/>
    </location>
</feature>
<dbReference type="STRING" id="331678.Cphamn1_1726"/>
<sequence length="185" mass="21292">MSKKVLYIDVETTGTNPAKHGIIQIGAIMEVSGIIAEELNLKCAPHSGADIDDHALTITGTSREELTHRMSSKEALLQFKQFLNRYVEQYDREDKCYPAGYNVHFDLDFIQQWFKMHGDKYGIGSYVNWRRLDPLPVLFMKDFTGALHLPDYKLETVCRHYGIRLEAHDAFSDIRATRELLTKLL</sequence>
<evidence type="ECO:0000313" key="5">
    <source>
        <dbReference type="EMBL" id="ACE04644.1"/>
    </source>
</evidence>
<dbReference type="CDD" id="cd06127">
    <property type="entry name" value="DEDDh"/>
    <property type="match status" value="1"/>
</dbReference>
<keyword evidence="3 5" id="KW-0269">Exonuclease</keyword>
<dbReference type="GO" id="GO:0003676">
    <property type="term" value="F:nucleic acid binding"/>
    <property type="evidence" value="ECO:0007669"/>
    <property type="project" value="InterPro"/>
</dbReference>
<reference evidence="5" key="1">
    <citation type="submission" date="2008-06" db="EMBL/GenBank/DDBJ databases">
        <title>Complete sequence of Chlorobium phaeobacteroides BS1.</title>
        <authorList>
            <consortium name="US DOE Joint Genome Institute"/>
            <person name="Lucas S."/>
            <person name="Copeland A."/>
            <person name="Lapidus A."/>
            <person name="Glavina del Rio T."/>
            <person name="Dalin E."/>
            <person name="Tice H."/>
            <person name="Bruce D."/>
            <person name="Goodwin L."/>
            <person name="Pitluck S."/>
            <person name="Schmutz J."/>
            <person name="Larimer F."/>
            <person name="Land M."/>
            <person name="Hauser L."/>
            <person name="Kyrpides N."/>
            <person name="Ovchinnikova G."/>
            <person name="Li T."/>
            <person name="Liu Z."/>
            <person name="Zhao F."/>
            <person name="Overmann J."/>
            <person name="Bryant D.A."/>
            <person name="Richardson P."/>
        </authorList>
    </citation>
    <scope>NUCLEOTIDE SEQUENCE [LARGE SCALE GENOMIC DNA]</scope>
    <source>
        <strain evidence="5">BS1</strain>
    </source>
</reference>
<dbReference type="EMBL" id="CP001101">
    <property type="protein sequence ID" value="ACE04644.1"/>
    <property type="molecule type" value="Genomic_DNA"/>
</dbReference>
<dbReference type="AlphaFoldDB" id="B3EKV8"/>
<gene>
    <name evidence="5" type="ordered locus">Cphamn1_1726</name>
</gene>
<evidence type="ECO:0000256" key="2">
    <source>
        <dbReference type="ARBA" id="ARBA00022801"/>
    </source>
</evidence>
<protein>
    <submittedName>
        <fullName evidence="5">Exonuclease RNase T and DNA polymerase III</fullName>
    </submittedName>
</protein>
<dbReference type="GO" id="GO:0008408">
    <property type="term" value="F:3'-5' exonuclease activity"/>
    <property type="evidence" value="ECO:0007669"/>
    <property type="project" value="TreeGrafter"/>
</dbReference>
<dbReference type="HOGENOM" id="CLU_047806_12_0_10"/>
<keyword evidence="1" id="KW-0540">Nuclease</keyword>
<name>B3EKV8_CHLPB</name>
<dbReference type="InterPro" id="IPR013520">
    <property type="entry name" value="Ribonucl_H"/>
</dbReference>
<dbReference type="SMART" id="SM00479">
    <property type="entry name" value="EXOIII"/>
    <property type="match status" value="1"/>
</dbReference>
<keyword evidence="2" id="KW-0378">Hydrolase</keyword>
<dbReference type="KEGG" id="cpb:Cphamn1_1726"/>
<dbReference type="Pfam" id="PF00929">
    <property type="entry name" value="RNase_T"/>
    <property type="match status" value="1"/>
</dbReference>
<dbReference type="GO" id="GO:0006259">
    <property type="term" value="P:DNA metabolic process"/>
    <property type="evidence" value="ECO:0007669"/>
    <property type="project" value="UniProtKB-ARBA"/>
</dbReference>
<evidence type="ECO:0000256" key="3">
    <source>
        <dbReference type="ARBA" id="ARBA00022839"/>
    </source>
</evidence>
<dbReference type="OrthoDB" id="9803925at2"/>
<dbReference type="PANTHER" id="PTHR30231:SF4">
    <property type="entry name" value="PROTEIN NEN2"/>
    <property type="match status" value="1"/>
</dbReference>
<dbReference type="InterPro" id="IPR036397">
    <property type="entry name" value="RNaseH_sf"/>
</dbReference>